<reference evidence="3 4" key="1">
    <citation type="journal article" date="2017" name="New Microbes New Infect">
        <title>Genome sequence of 'Leucobacter massiliensis' sp. nov. isolated from human pharynx after travel to the 2014 Hajj.</title>
        <authorList>
            <person name="Leangapichart T."/>
            <person name="Gautret P."/>
            <person name="Nguyen T.T."/>
            <person name="Armstrong N."/>
            <person name="Rolain J.M."/>
        </authorList>
    </citation>
    <scope>NUCLEOTIDE SEQUENCE [LARGE SCALE GENOMIC DNA]</scope>
    <source>
        <strain evidence="3 4">122RC15</strain>
    </source>
</reference>
<organism evidence="3 4">
    <name type="scientific">Leucobacter massiliensis</name>
    <dbReference type="NCBI Taxonomy" id="1686285"/>
    <lineage>
        <taxon>Bacteria</taxon>
        <taxon>Bacillati</taxon>
        <taxon>Actinomycetota</taxon>
        <taxon>Actinomycetes</taxon>
        <taxon>Micrococcales</taxon>
        <taxon>Microbacteriaceae</taxon>
        <taxon>Leucobacter</taxon>
    </lineage>
</organism>
<feature type="transmembrane region" description="Helical" evidence="1">
    <location>
        <begin position="105"/>
        <end position="125"/>
    </location>
</feature>
<keyword evidence="1" id="KW-1133">Transmembrane helix</keyword>
<dbReference type="PANTHER" id="PTHR14969">
    <property type="entry name" value="SPHINGOSINE-1-PHOSPHATE PHOSPHOHYDROLASE"/>
    <property type="match status" value="1"/>
</dbReference>
<feature type="domain" description="Phosphatidic acid phosphatase type 2/haloperoxidase" evidence="2">
    <location>
        <begin position="101"/>
        <end position="216"/>
    </location>
</feature>
<keyword evidence="4" id="KW-1185">Reference proteome</keyword>
<evidence type="ECO:0000313" key="4">
    <source>
        <dbReference type="Proteomes" id="UP000238650"/>
    </source>
</evidence>
<dbReference type="AlphaFoldDB" id="A0A2S9QPB9"/>
<dbReference type="Gene3D" id="1.20.144.10">
    <property type="entry name" value="Phosphatidic acid phosphatase type 2/haloperoxidase"/>
    <property type="match status" value="1"/>
</dbReference>
<gene>
    <name evidence="3" type="ORF">B4915_06255</name>
</gene>
<sequence>MPPNPHQRPGAGSRQPGGAALRGAVPWAVLGIVAVAGFGLFLRFAHSGPLGLDEWWHASAAVTPGGAASAVAVFMAQVGGSAGAAACAAIACALLLALRRARDAAALATAMLLGVLLSETLKATVLRTRPWDQLYDSHGSSYPSGHSMGAAALAVSLALIVAGWRELGGRAARGAAVAAACWILLMMWSRTALHVHWASDVLAGAVLGACAAVIARWLWYRRAPSAPARMA</sequence>
<feature type="transmembrane region" description="Helical" evidence="1">
    <location>
        <begin position="201"/>
        <end position="220"/>
    </location>
</feature>
<feature type="transmembrane region" description="Helical" evidence="1">
    <location>
        <begin position="145"/>
        <end position="164"/>
    </location>
</feature>
<evidence type="ECO:0000313" key="3">
    <source>
        <dbReference type="EMBL" id="PRI11434.1"/>
    </source>
</evidence>
<dbReference type="PANTHER" id="PTHR14969:SF13">
    <property type="entry name" value="AT30094P"/>
    <property type="match status" value="1"/>
</dbReference>
<dbReference type="SMART" id="SM00014">
    <property type="entry name" value="acidPPc"/>
    <property type="match status" value="1"/>
</dbReference>
<dbReference type="Pfam" id="PF01569">
    <property type="entry name" value="PAP2"/>
    <property type="match status" value="1"/>
</dbReference>
<dbReference type="OrthoDB" id="5289372at2"/>
<keyword evidence="1" id="KW-0812">Transmembrane</keyword>
<evidence type="ECO:0000259" key="2">
    <source>
        <dbReference type="SMART" id="SM00014"/>
    </source>
</evidence>
<evidence type="ECO:0000256" key="1">
    <source>
        <dbReference type="SAM" id="Phobius"/>
    </source>
</evidence>
<comment type="caution">
    <text evidence="3">The sequence shown here is derived from an EMBL/GenBank/DDBJ whole genome shotgun (WGS) entry which is preliminary data.</text>
</comment>
<keyword evidence="1" id="KW-0472">Membrane</keyword>
<feature type="transmembrane region" description="Helical" evidence="1">
    <location>
        <begin position="82"/>
        <end position="98"/>
    </location>
</feature>
<dbReference type="InterPro" id="IPR036938">
    <property type="entry name" value="PAP2/HPO_sf"/>
</dbReference>
<proteinExistence type="predicted"/>
<protein>
    <submittedName>
        <fullName evidence="3">Phospholipid phosphatase</fullName>
    </submittedName>
</protein>
<dbReference type="EMBL" id="MWZD01000016">
    <property type="protein sequence ID" value="PRI11434.1"/>
    <property type="molecule type" value="Genomic_DNA"/>
</dbReference>
<accession>A0A2S9QPB9</accession>
<name>A0A2S9QPB9_9MICO</name>
<dbReference type="Proteomes" id="UP000238650">
    <property type="component" value="Unassembled WGS sequence"/>
</dbReference>
<feature type="transmembrane region" description="Helical" evidence="1">
    <location>
        <begin position="24"/>
        <end position="44"/>
    </location>
</feature>
<dbReference type="InterPro" id="IPR000326">
    <property type="entry name" value="PAP2/HPO"/>
</dbReference>
<dbReference type="SUPFAM" id="SSF48317">
    <property type="entry name" value="Acid phosphatase/Vanadium-dependent haloperoxidase"/>
    <property type="match status" value="1"/>
</dbReference>
<feature type="transmembrane region" description="Helical" evidence="1">
    <location>
        <begin position="171"/>
        <end position="189"/>
    </location>
</feature>
<dbReference type="RefSeq" id="WP_105804982.1">
    <property type="nucleotide sequence ID" value="NZ_MWZD01000016.1"/>
</dbReference>